<evidence type="ECO:0000256" key="2">
    <source>
        <dbReference type="ARBA" id="ARBA00004123"/>
    </source>
</evidence>
<dbReference type="InterPro" id="IPR007526">
    <property type="entry name" value="SWIRM"/>
</dbReference>
<reference evidence="13 14" key="1">
    <citation type="submission" date="2014-11" db="EMBL/GenBank/DDBJ databases">
        <title>Genetic blueprint of the zoonotic pathogen Toxocara canis.</title>
        <authorList>
            <person name="Zhu X.-Q."/>
            <person name="Korhonen P.K."/>
            <person name="Cai H."/>
            <person name="Young N.D."/>
            <person name="Nejsum P."/>
            <person name="von Samson-Himmelstjerna G."/>
            <person name="Boag P.R."/>
            <person name="Tan P."/>
            <person name="Li Q."/>
            <person name="Min J."/>
            <person name="Yang Y."/>
            <person name="Wang X."/>
            <person name="Fang X."/>
            <person name="Hall R.S."/>
            <person name="Hofmann A."/>
            <person name="Sternberg P.W."/>
            <person name="Jex A.R."/>
            <person name="Gasser R.B."/>
        </authorList>
    </citation>
    <scope>NUCLEOTIDE SEQUENCE [LARGE SCALE GENOMIC DNA]</scope>
    <source>
        <strain evidence="13">PN_DK_2014</strain>
    </source>
</reference>
<accession>A0A0B2VVY7</accession>
<dbReference type="InterPro" id="IPR011124">
    <property type="entry name" value="Znf_CW"/>
</dbReference>
<evidence type="ECO:0000259" key="12">
    <source>
        <dbReference type="PROSITE" id="PS51050"/>
    </source>
</evidence>
<dbReference type="STRING" id="6265.A0A0B2VVY7"/>
<keyword evidence="9" id="KW-0560">Oxidoreductase</keyword>
<dbReference type="InterPro" id="IPR036188">
    <property type="entry name" value="FAD/NAD-bd_sf"/>
</dbReference>
<comment type="cofactor">
    <cofactor evidence="1">
        <name>FAD</name>
        <dbReference type="ChEBI" id="CHEBI:57692"/>
    </cofactor>
</comment>
<dbReference type="Gene3D" id="3.30.40.100">
    <property type="match status" value="1"/>
</dbReference>
<dbReference type="GO" id="GO:0005634">
    <property type="term" value="C:nucleus"/>
    <property type="evidence" value="ECO:0007669"/>
    <property type="project" value="UniProtKB-SubCell"/>
</dbReference>
<dbReference type="InterPro" id="IPR002937">
    <property type="entry name" value="Amino_oxidase"/>
</dbReference>
<dbReference type="InterPro" id="IPR050281">
    <property type="entry name" value="Flavin_monoamine_oxidase"/>
</dbReference>
<dbReference type="GO" id="GO:0140682">
    <property type="term" value="F:FAD-dependent H3K4me/H3K4me3 demethylase activity"/>
    <property type="evidence" value="ECO:0007669"/>
    <property type="project" value="UniProtKB-ARBA"/>
</dbReference>
<dbReference type="Proteomes" id="UP000031036">
    <property type="component" value="Unassembled WGS sequence"/>
</dbReference>
<evidence type="ECO:0000313" key="14">
    <source>
        <dbReference type="Proteomes" id="UP000031036"/>
    </source>
</evidence>
<dbReference type="PANTHER" id="PTHR10742:SF410">
    <property type="entry name" value="LYSINE-SPECIFIC HISTONE DEMETHYLASE 2"/>
    <property type="match status" value="1"/>
</dbReference>
<keyword evidence="13" id="KW-0808">Transferase</keyword>
<keyword evidence="4" id="KW-0285">Flavoprotein</keyword>
<evidence type="ECO:0000256" key="9">
    <source>
        <dbReference type="ARBA" id="ARBA00023002"/>
    </source>
</evidence>
<evidence type="ECO:0000256" key="8">
    <source>
        <dbReference type="ARBA" id="ARBA00022833"/>
    </source>
</evidence>
<keyword evidence="13" id="KW-0489">Methyltransferase</keyword>
<dbReference type="GO" id="GO:0032259">
    <property type="term" value="P:methylation"/>
    <property type="evidence" value="ECO:0007669"/>
    <property type="project" value="UniProtKB-KW"/>
</dbReference>
<keyword evidence="5" id="KW-0479">Metal-binding</keyword>
<evidence type="ECO:0000256" key="5">
    <source>
        <dbReference type="ARBA" id="ARBA00022723"/>
    </source>
</evidence>
<dbReference type="GO" id="GO:0008270">
    <property type="term" value="F:zinc ion binding"/>
    <property type="evidence" value="ECO:0007669"/>
    <property type="project" value="UniProtKB-KW"/>
</dbReference>
<evidence type="ECO:0000256" key="3">
    <source>
        <dbReference type="ARBA" id="ARBA00005995"/>
    </source>
</evidence>
<dbReference type="OrthoDB" id="2219495at2759"/>
<protein>
    <submittedName>
        <fullName evidence="13">Lysine-specific histone demethylase 1B</fullName>
    </submittedName>
</protein>
<gene>
    <name evidence="13" type="primary">KDM1B</name>
    <name evidence="13" type="ORF">Tcan_08142</name>
</gene>
<evidence type="ECO:0000256" key="6">
    <source>
        <dbReference type="ARBA" id="ARBA00022771"/>
    </source>
</evidence>
<comment type="similarity">
    <text evidence="3">Belongs to the flavin monoamine oxidase family.</text>
</comment>
<feature type="domain" description="SWIRM" evidence="11">
    <location>
        <begin position="395"/>
        <end position="493"/>
    </location>
</feature>
<keyword evidence="14" id="KW-1185">Reference proteome</keyword>
<organism evidence="13 14">
    <name type="scientific">Toxocara canis</name>
    <name type="common">Canine roundworm</name>
    <dbReference type="NCBI Taxonomy" id="6265"/>
    <lineage>
        <taxon>Eukaryota</taxon>
        <taxon>Metazoa</taxon>
        <taxon>Ecdysozoa</taxon>
        <taxon>Nematoda</taxon>
        <taxon>Chromadorea</taxon>
        <taxon>Rhabditida</taxon>
        <taxon>Spirurina</taxon>
        <taxon>Ascaridomorpha</taxon>
        <taxon>Ascaridoidea</taxon>
        <taxon>Toxocaridae</taxon>
        <taxon>Toxocara</taxon>
    </lineage>
</organism>
<comment type="caution">
    <text evidence="13">The sequence shown here is derived from an EMBL/GenBank/DDBJ whole genome shotgun (WGS) entry which is preliminary data.</text>
</comment>
<dbReference type="SUPFAM" id="SSF54373">
    <property type="entry name" value="FAD-linked reductases, C-terminal domain"/>
    <property type="match status" value="3"/>
</dbReference>
<keyword evidence="8" id="KW-0862">Zinc</keyword>
<proteinExistence type="inferred from homology"/>
<keyword evidence="7" id="KW-0274">FAD</keyword>
<dbReference type="OMA" id="MSYVCGE"/>
<evidence type="ECO:0000313" key="13">
    <source>
        <dbReference type="EMBL" id="KHN85594.1"/>
    </source>
</evidence>
<dbReference type="SUPFAM" id="SSF46689">
    <property type="entry name" value="Homeodomain-like"/>
    <property type="match status" value="1"/>
</dbReference>
<dbReference type="GO" id="GO:0008168">
    <property type="term" value="F:methyltransferase activity"/>
    <property type="evidence" value="ECO:0007669"/>
    <property type="project" value="UniProtKB-KW"/>
</dbReference>
<dbReference type="InterPro" id="IPR036388">
    <property type="entry name" value="WH-like_DNA-bd_sf"/>
</dbReference>
<dbReference type="Pfam" id="PF01593">
    <property type="entry name" value="Amino_oxidase"/>
    <property type="match status" value="4"/>
</dbReference>
<feature type="region of interest" description="Disordered" evidence="10">
    <location>
        <begin position="148"/>
        <end position="170"/>
    </location>
</feature>
<dbReference type="Gene3D" id="3.90.660.10">
    <property type="match status" value="4"/>
</dbReference>
<feature type="compositionally biased region" description="Basic and acidic residues" evidence="10">
    <location>
        <begin position="157"/>
        <end position="170"/>
    </location>
</feature>
<dbReference type="PROSITE" id="PS50934">
    <property type="entry name" value="SWIRM"/>
    <property type="match status" value="1"/>
</dbReference>
<evidence type="ECO:0000256" key="7">
    <source>
        <dbReference type="ARBA" id="ARBA00022827"/>
    </source>
</evidence>
<dbReference type="EMBL" id="JPKZ01000756">
    <property type="protein sequence ID" value="KHN85594.1"/>
    <property type="molecule type" value="Genomic_DNA"/>
</dbReference>
<dbReference type="Pfam" id="PF07496">
    <property type="entry name" value="zf-CW"/>
    <property type="match status" value="1"/>
</dbReference>
<evidence type="ECO:0000256" key="4">
    <source>
        <dbReference type="ARBA" id="ARBA00022630"/>
    </source>
</evidence>
<evidence type="ECO:0000256" key="1">
    <source>
        <dbReference type="ARBA" id="ARBA00001974"/>
    </source>
</evidence>
<dbReference type="Gene3D" id="3.50.50.60">
    <property type="entry name" value="FAD/NAD(P)-binding domain"/>
    <property type="match status" value="2"/>
</dbReference>
<feature type="region of interest" description="Disordered" evidence="10">
    <location>
        <begin position="49"/>
        <end position="81"/>
    </location>
</feature>
<dbReference type="Pfam" id="PF04433">
    <property type="entry name" value="SWIRM"/>
    <property type="match status" value="1"/>
</dbReference>
<dbReference type="SUPFAM" id="SSF51905">
    <property type="entry name" value="FAD/NAD(P)-binding domain"/>
    <property type="match status" value="3"/>
</dbReference>
<name>A0A0B2VVY7_TOXCA</name>
<feature type="compositionally biased region" description="Polar residues" evidence="10">
    <location>
        <begin position="49"/>
        <end position="59"/>
    </location>
</feature>
<dbReference type="Gene3D" id="1.10.10.10">
    <property type="entry name" value="Winged helix-like DNA-binding domain superfamily/Winged helix DNA-binding domain"/>
    <property type="match status" value="1"/>
</dbReference>
<dbReference type="AlphaFoldDB" id="A0A0B2VVY7"/>
<sequence>MIVAHVVRLQRFAKFLQTDNTFHNGMKPSNCIGVAIFHLPVHRFSSNSPFRSTMRSPTRSVCHISPQLSPREGTARYEDYQRKSELSSVDLSMDDTVKVEADDKLQMEDEGDDEEVATTSARVRHRRECAEVAKKKLRLDLRPNELKNALEQNSVEHASESNDSREGSCDRSECGVEKQCSLAISLTCFNREKSGTPLERGSTPHENHSNGNHNGNGNGKIFYHISKGEHICQLCHDEICKPGRETNDHFNEWKSKWSTESRCTPFVRLFVQDQLLPFWLQCKLCNKFRRLPMHYKKITSDDIERFVCGSMDLDSGESDENDPCDVPEEECVREASEASWIQSITAAPLLHNSPALHYLRHEYYYDEVGISPTNADFDSDADCRSRRFMCPFNIPQEQSMAFCLRPDVMEYDEMHQFPEYTSEPVAYLAMRNLIVALWNLNPFQYLTLDKCIEHVVCRGLARVWYVNEVKRVMKFLTLKSLINYGVLNSPKHSLITPKCEDDWSLGVAVGCGAQLITGVVNNPVVLMCEQVGVKYRPVTDECPLLDAATGKRANPLCDRIVDEHFNCLLDALADWKHRVKGADLSLNDHLMNAHQYFLKATGMKWTQEEERMLQWQIGNVEFSCGAKLSEVSARHWDQNEAVAQFAGEHALLTEGCAELMRRLAEGTDVRCNHQVGVKYRPVTDECPLLDAATGKRANPLCDRIVDEHFNCLLDALADWKHRVKGADLSLNDHLMNAHQYFLKATGMKWTQEEERMLQWQIGNVEFSCGAKLSEVSARHWDQNEAVAQFAGEHALLTEGCAELMRRLAEGTDVRCNHQVTRIEWNARKKIIVKCANGKKYCADKVLITVPLAVLQNERITFVPELPTSKKNSLKRLGAGLIEKVLITVPLAVLQNERITFVPELPTSKKNSLKRLGAGLIEKVLITVPLAVLQNERITFVPELPTSKKNSLKRLGAGLIEKVAVRFPRRFWSSLLKNDGTLDYFGHVPKCASERGLFNMFYDFSSRSSKNPHYVLMSYVCGESVDLVNEKSDVEVVDVFVDTLREMFPDEVAVRFPRRFWSSLLKNDGTLDYFGHVPKCASERGLFNMFYDFSSRSSKNPHYVLMSYVCGESVDLVNEKSDVEVVDVFVDTLREMFPDESSKNPHYVLMSYVCGESVDLVNEKSDVEVVDVFVDTLREMFPDEHIPDPDGYVVTHWGRDPFIGMSYTYVRIGGSGEDYDVVASDVDGKLFFAGEGTNRFFPQTMTGAYVSGLREAGKIAECWTGRCIRAES</sequence>
<evidence type="ECO:0000259" key="11">
    <source>
        <dbReference type="PROSITE" id="PS50934"/>
    </source>
</evidence>
<keyword evidence="6" id="KW-0863">Zinc-finger</keyword>
<dbReference type="InterPro" id="IPR009057">
    <property type="entry name" value="Homeodomain-like_sf"/>
</dbReference>
<evidence type="ECO:0000256" key="10">
    <source>
        <dbReference type="SAM" id="MobiDB-lite"/>
    </source>
</evidence>
<dbReference type="PANTHER" id="PTHR10742">
    <property type="entry name" value="FLAVIN MONOAMINE OXIDASE"/>
    <property type="match status" value="1"/>
</dbReference>
<dbReference type="PROSITE" id="PS51050">
    <property type="entry name" value="ZF_CW"/>
    <property type="match status" value="1"/>
</dbReference>
<comment type="subcellular location">
    <subcellularLocation>
        <location evidence="2">Nucleus</location>
    </subcellularLocation>
</comment>
<feature type="domain" description="CW-type" evidence="12">
    <location>
        <begin position="273"/>
        <end position="332"/>
    </location>
</feature>
<feature type="region of interest" description="Disordered" evidence="10">
    <location>
        <begin position="195"/>
        <end position="216"/>
    </location>
</feature>